<dbReference type="Proteomes" id="UP001472677">
    <property type="component" value="Unassembled WGS sequence"/>
</dbReference>
<keyword evidence="2" id="KW-1185">Reference proteome</keyword>
<evidence type="ECO:0000313" key="1">
    <source>
        <dbReference type="EMBL" id="KAK8480091.1"/>
    </source>
</evidence>
<accession>A0ABR1ZI79</accession>
<dbReference type="EMBL" id="JBBPBM010002127">
    <property type="protein sequence ID" value="KAK8480091.1"/>
    <property type="molecule type" value="Genomic_DNA"/>
</dbReference>
<comment type="caution">
    <text evidence="1">The sequence shown here is derived from an EMBL/GenBank/DDBJ whole genome shotgun (WGS) entry which is preliminary data.</text>
</comment>
<gene>
    <name evidence="1" type="ORF">V6N12_019919</name>
</gene>
<evidence type="ECO:0000313" key="2">
    <source>
        <dbReference type="Proteomes" id="UP001472677"/>
    </source>
</evidence>
<proteinExistence type="predicted"/>
<organism evidence="1 2">
    <name type="scientific">Hibiscus sabdariffa</name>
    <name type="common">roselle</name>
    <dbReference type="NCBI Taxonomy" id="183260"/>
    <lineage>
        <taxon>Eukaryota</taxon>
        <taxon>Viridiplantae</taxon>
        <taxon>Streptophyta</taxon>
        <taxon>Embryophyta</taxon>
        <taxon>Tracheophyta</taxon>
        <taxon>Spermatophyta</taxon>
        <taxon>Magnoliopsida</taxon>
        <taxon>eudicotyledons</taxon>
        <taxon>Gunneridae</taxon>
        <taxon>Pentapetalae</taxon>
        <taxon>rosids</taxon>
        <taxon>malvids</taxon>
        <taxon>Malvales</taxon>
        <taxon>Malvaceae</taxon>
        <taxon>Malvoideae</taxon>
        <taxon>Hibiscus</taxon>
    </lineage>
</organism>
<reference evidence="1 2" key="1">
    <citation type="journal article" date="2024" name="G3 (Bethesda)">
        <title>Genome assembly of Hibiscus sabdariffa L. provides insights into metabolisms of medicinal natural products.</title>
        <authorList>
            <person name="Kim T."/>
        </authorList>
    </citation>
    <scope>NUCLEOTIDE SEQUENCE [LARGE SCALE GENOMIC DNA]</scope>
    <source>
        <strain evidence="1">TK-2024</strain>
        <tissue evidence="1">Old leaves</tissue>
    </source>
</reference>
<sequence>MLSETWQLNSPIVSNIGRFQASASKWKRDSFGHIGKWKHVLMARIRGIESVNERSRAQWVLDGDQNTKYRVTKAQHCRKVCSMIKLGDGKWCLGPALIRDEVVDFFKSIFYHPQ</sequence>
<protein>
    <submittedName>
        <fullName evidence="1">Uncharacterized protein</fullName>
    </submittedName>
</protein>
<name>A0ABR1ZI79_9ROSI</name>